<proteinExistence type="predicted"/>
<accession>A0A5B9PHQ4</accession>
<dbReference type="KEGG" id="mff:MFFC18_41030"/>
<evidence type="ECO:0000313" key="2">
    <source>
        <dbReference type="Proteomes" id="UP000322214"/>
    </source>
</evidence>
<dbReference type="STRING" id="980251.GCA_001642875_00679"/>
<dbReference type="AlphaFoldDB" id="A0A5B9PHQ4"/>
<dbReference type="EMBL" id="CP042912">
    <property type="protein sequence ID" value="QEG24186.1"/>
    <property type="molecule type" value="Genomic_DNA"/>
</dbReference>
<organism evidence="1 2">
    <name type="scientific">Mariniblastus fucicola</name>
    <dbReference type="NCBI Taxonomy" id="980251"/>
    <lineage>
        <taxon>Bacteria</taxon>
        <taxon>Pseudomonadati</taxon>
        <taxon>Planctomycetota</taxon>
        <taxon>Planctomycetia</taxon>
        <taxon>Pirellulales</taxon>
        <taxon>Pirellulaceae</taxon>
        <taxon>Mariniblastus</taxon>
    </lineage>
</organism>
<protein>
    <submittedName>
        <fullName evidence="1">Uncharacterized protein</fullName>
    </submittedName>
</protein>
<name>A0A5B9PHQ4_9BACT</name>
<keyword evidence="2" id="KW-1185">Reference proteome</keyword>
<dbReference type="OrthoDB" id="268932at2"/>
<dbReference type="Proteomes" id="UP000322214">
    <property type="component" value="Chromosome"/>
</dbReference>
<reference evidence="1 2" key="1">
    <citation type="submission" date="2019-08" db="EMBL/GenBank/DDBJ databases">
        <title>Deep-cultivation of Planctomycetes and their phenomic and genomic characterization uncovers novel biology.</title>
        <authorList>
            <person name="Wiegand S."/>
            <person name="Jogler M."/>
            <person name="Boedeker C."/>
            <person name="Pinto D."/>
            <person name="Vollmers J."/>
            <person name="Rivas-Marin E."/>
            <person name="Kohn T."/>
            <person name="Peeters S.H."/>
            <person name="Heuer A."/>
            <person name="Rast P."/>
            <person name="Oberbeckmann S."/>
            <person name="Bunk B."/>
            <person name="Jeske O."/>
            <person name="Meyerdierks A."/>
            <person name="Storesund J.E."/>
            <person name="Kallscheuer N."/>
            <person name="Luecker S."/>
            <person name="Lage O.M."/>
            <person name="Pohl T."/>
            <person name="Merkel B.J."/>
            <person name="Hornburger P."/>
            <person name="Mueller R.-W."/>
            <person name="Bruemmer F."/>
            <person name="Labrenz M."/>
            <person name="Spormann A.M."/>
            <person name="Op den Camp H."/>
            <person name="Overmann J."/>
            <person name="Amann R."/>
            <person name="Jetten M.S.M."/>
            <person name="Mascher T."/>
            <person name="Medema M.H."/>
            <person name="Devos D.P."/>
            <person name="Kaster A.-K."/>
            <person name="Ovreas L."/>
            <person name="Rohde M."/>
            <person name="Galperin M.Y."/>
            <person name="Jogler C."/>
        </authorList>
    </citation>
    <scope>NUCLEOTIDE SEQUENCE [LARGE SCALE GENOMIC DNA]</scope>
    <source>
        <strain evidence="1 2">FC18</strain>
    </source>
</reference>
<dbReference type="RefSeq" id="WP_075083474.1">
    <property type="nucleotide sequence ID" value="NZ_CP042912.1"/>
</dbReference>
<sequence>MDASITYGFLEVLSDDNLGYTGGLLLVNQDGKPTEFHCTAPVTENRTQKILYGKTYHNHIFCDLIGAALVKKCSASPELLFIEQRQLKQLAGEIAAPVLMVEPAESDSVLEVMTVQYPEFRIDHLNVSVLTTDLEQFEFVKEACDRFTTTLTLDEPFERIRQAIGEAQNVARQSDAA</sequence>
<evidence type="ECO:0000313" key="1">
    <source>
        <dbReference type="EMBL" id="QEG24186.1"/>
    </source>
</evidence>
<gene>
    <name evidence="1" type="ORF">MFFC18_41030</name>
</gene>